<proteinExistence type="predicted"/>
<dbReference type="EMBL" id="FN649735">
    <property type="protein sequence ID" value="CBN74065.1"/>
    <property type="molecule type" value="Genomic_DNA"/>
</dbReference>
<dbReference type="InParanoid" id="D8LDJ6"/>
<dbReference type="EMBL" id="FN647877">
    <property type="protein sequence ID" value="CBN74065.1"/>
    <property type="molecule type" value="Genomic_DNA"/>
</dbReference>
<sequence>MVRRRRKRRDHASPAASLASLTAYAILLSFSISPTVAAAAAAVAHAPRRQKLQPIDETPSGGGGGGIGGKGWHTARSSWIDADEGELEAEERNSRCINGDGEGACSANGGGNGNKGVRSNGKPWDGQAWGVPAPALEPSCHLSDRSSDAYPGAVKTIGGTVPDILQDSSWCAGGEDCVLPPATGAGNKKEAVRGGGVGGSQEGTGSCIDAAGAGGGGDDDGEAAACRGESSIPGDAGRVPDDEARASSSGEGPPRRDGRFTTTAAASLADFTTAGPKEQQSRLVDGYATIATAAYPQSRPPSTTEQSSLPTEARPTVATERPPQQEQRGPLVKGQGANTNTRDRDTGGVKHPGATAVVHGDGRTGATDEGARAEEPTPGRWNRHAKVGPTGGSKGKGRRERELPAGTGGGGSGSEKRGGGGGVLETAIVGGKAWPSWRAFACILLLSALVLGTFLRGSIPHWLPFFGGDRRQRWAIDLDSAIAHARSRAGSFCSGRASVFSGDPVDDSDLPDLISDSEEGEDGNGDQGVVPGDDDGETPLMWDRRPKPDDYLVFHPVLGVVPAGVVRAWGGDGCGGWGGVRAEAAGARVGGTNGGTGGKGCGCSSKSSSPRSALAPAAVSSKAIAVAGVVKGKQLPPDEWPEWLAMMEFDLVQWRSGASLARVDHDPRVQELWLGDWPGNTQQLRLSTACSFGLA</sequence>
<keyword evidence="3" id="KW-1185">Reference proteome</keyword>
<organism evidence="2 3">
    <name type="scientific">Ectocarpus siliculosus</name>
    <name type="common">Brown alga</name>
    <name type="synonym">Conferva siliculosa</name>
    <dbReference type="NCBI Taxonomy" id="2880"/>
    <lineage>
        <taxon>Eukaryota</taxon>
        <taxon>Sar</taxon>
        <taxon>Stramenopiles</taxon>
        <taxon>Ochrophyta</taxon>
        <taxon>PX clade</taxon>
        <taxon>Phaeophyceae</taxon>
        <taxon>Ectocarpales</taxon>
        <taxon>Ectocarpaceae</taxon>
        <taxon>Ectocarpus</taxon>
    </lineage>
</organism>
<protein>
    <submittedName>
        <fullName evidence="2">Uncharacterized protein</fullName>
    </submittedName>
</protein>
<evidence type="ECO:0000256" key="1">
    <source>
        <dbReference type="SAM" id="MobiDB-lite"/>
    </source>
</evidence>
<feature type="compositionally biased region" description="Polar residues" evidence="1">
    <location>
        <begin position="300"/>
        <end position="310"/>
    </location>
</feature>
<feature type="compositionally biased region" description="Gly residues" evidence="1">
    <location>
        <begin position="193"/>
        <end position="202"/>
    </location>
</feature>
<feature type="compositionally biased region" description="Gly residues" evidence="1">
    <location>
        <begin position="406"/>
        <end position="420"/>
    </location>
</feature>
<dbReference type="OrthoDB" id="10459965at2759"/>
<evidence type="ECO:0000313" key="3">
    <source>
        <dbReference type="Proteomes" id="UP000002630"/>
    </source>
</evidence>
<feature type="region of interest" description="Disordered" evidence="1">
    <location>
        <begin position="503"/>
        <end position="542"/>
    </location>
</feature>
<gene>
    <name evidence="2" type="ORF">Esi_0012_0124</name>
</gene>
<accession>D8LDJ6</accession>
<feature type="compositionally biased region" description="Acidic residues" evidence="1">
    <location>
        <begin position="504"/>
        <end position="524"/>
    </location>
</feature>
<dbReference type="AlphaFoldDB" id="D8LDJ6"/>
<feature type="region of interest" description="Disordered" evidence="1">
    <location>
        <begin position="45"/>
        <end position="74"/>
    </location>
</feature>
<dbReference type="Proteomes" id="UP000002630">
    <property type="component" value="Linkage Group LG10"/>
</dbReference>
<evidence type="ECO:0000313" key="2">
    <source>
        <dbReference type="EMBL" id="CBN74065.1"/>
    </source>
</evidence>
<name>D8LDJ6_ECTSI</name>
<reference evidence="2 3" key="1">
    <citation type="journal article" date="2010" name="Nature">
        <title>The Ectocarpus genome and the independent evolution of multicellularity in brown algae.</title>
        <authorList>
            <person name="Cock J.M."/>
            <person name="Sterck L."/>
            <person name="Rouze P."/>
            <person name="Scornet D."/>
            <person name="Allen A.E."/>
            <person name="Amoutzias G."/>
            <person name="Anthouard V."/>
            <person name="Artiguenave F."/>
            <person name="Aury J.M."/>
            <person name="Badger J.H."/>
            <person name="Beszteri B."/>
            <person name="Billiau K."/>
            <person name="Bonnet E."/>
            <person name="Bothwell J.H."/>
            <person name="Bowler C."/>
            <person name="Boyen C."/>
            <person name="Brownlee C."/>
            <person name="Carrano C.J."/>
            <person name="Charrier B."/>
            <person name="Cho G.Y."/>
            <person name="Coelho S.M."/>
            <person name="Collen J."/>
            <person name="Corre E."/>
            <person name="Da Silva C."/>
            <person name="Delage L."/>
            <person name="Delaroque N."/>
            <person name="Dittami S.M."/>
            <person name="Doulbeau S."/>
            <person name="Elias M."/>
            <person name="Farnham G."/>
            <person name="Gachon C.M."/>
            <person name="Gschloessl B."/>
            <person name="Heesch S."/>
            <person name="Jabbari K."/>
            <person name="Jubin C."/>
            <person name="Kawai H."/>
            <person name="Kimura K."/>
            <person name="Kloareg B."/>
            <person name="Kupper F.C."/>
            <person name="Lang D."/>
            <person name="Le Bail A."/>
            <person name="Leblanc C."/>
            <person name="Lerouge P."/>
            <person name="Lohr M."/>
            <person name="Lopez P.J."/>
            <person name="Martens C."/>
            <person name="Maumus F."/>
            <person name="Michel G."/>
            <person name="Miranda-Saavedra D."/>
            <person name="Morales J."/>
            <person name="Moreau H."/>
            <person name="Motomura T."/>
            <person name="Nagasato C."/>
            <person name="Napoli C.A."/>
            <person name="Nelson D.R."/>
            <person name="Nyvall-Collen P."/>
            <person name="Peters A.F."/>
            <person name="Pommier C."/>
            <person name="Potin P."/>
            <person name="Poulain J."/>
            <person name="Quesneville H."/>
            <person name="Read B."/>
            <person name="Rensing S.A."/>
            <person name="Ritter A."/>
            <person name="Rousvoal S."/>
            <person name="Samanta M."/>
            <person name="Samson G."/>
            <person name="Schroeder D.C."/>
            <person name="Segurens B."/>
            <person name="Strittmatter M."/>
            <person name="Tonon T."/>
            <person name="Tregear J.W."/>
            <person name="Valentin K."/>
            <person name="von Dassow P."/>
            <person name="Yamagishi T."/>
            <person name="Van de Peer Y."/>
            <person name="Wincker P."/>
        </authorList>
    </citation>
    <scope>NUCLEOTIDE SEQUENCE [LARGE SCALE GENOMIC DNA]</scope>
    <source>
        <strain evidence="3">Ec32 / CCAP1310/4</strain>
    </source>
</reference>
<feature type="region of interest" description="Disordered" evidence="1">
    <location>
        <begin position="183"/>
        <end position="420"/>
    </location>
</feature>
<feature type="compositionally biased region" description="Gly residues" evidence="1">
    <location>
        <begin position="60"/>
        <end position="71"/>
    </location>
</feature>